<organism evidence="4">
    <name type="scientific">uncultured Thermomicrobiales bacterium</name>
    <dbReference type="NCBI Taxonomy" id="1645740"/>
    <lineage>
        <taxon>Bacteria</taxon>
        <taxon>Pseudomonadati</taxon>
        <taxon>Thermomicrobiota</taxon>
        <taxon>Thermomicrobia</taxon>
        <taxon>Thermomicrobiales</taxon>
        <taxon>environmental samples</taxon>
    </lineage>
</organism>
<evidence type="ECO:0000313" key="4">
    <source>
        <dbReference type="EMBL" id="CAA9555111.1"/>
    </source>
</evidence>
<dbReference type="AlphaFoldDB" id="A0A6J4US66"/>
<feature type="chain" id="PRO_5027072930" description="Phytase-like domain-containing protein" evidence="2">
    <location>
        <begin position="29"/>
        <end position="435"/>
    </location>
</feature>
<protein>
    <recommendedName>
        <fullName evidence="3">Phytase-like domain-containing protein</fullName>
    </recommendedName>
</protein>
<dbReference type="PANTHER" id="PTHR37957">
    <property type="entry name" value="BLR7070 PROTEIN"/>
    <property type="match status" value="1"/>
</dbReference>
<evidence type="ECO:0000256" key="1">
    <source>
        <dbReference type="SAM" id="MobiDB-lite"/>
    </source>
</evidence>
<dbReference type="EMBL" id="CADCWK010000118">
    <property type="protein sequence ID" value="CAA9555111.1"/>
    <property type="molecule type" value="Genomic_DNA"/>
</dbReference>
<name>A0A6J4US66_9BACT</name>
<dbReference type="Pfam" id="PF13449">
    <property type="entry name" value="Phytase-like"/>
    <property type="match status" value="1"/>
</dbReference>
<evidence type="ECO:0000256" key="2">
    <source>
        <dbReference type="SAM" id="SignalP"/>
    </source>
</evidence>
<dbReference type="PANTHER" id="PTHR37957:SF1">
    <property type="entry name" value="PHYTASE-LIKE DOMAIN-CONTAINING PROTEIN"/>
    <property type="match status" value="1"/>
</dbReference>
<reference evidence="4" key="1">
    <citation type="submission" date="2020-02" db="EMBL/GenBank/DDBJ databases">
        <authorList>
            <person name="Meier V. D."/>
        </authorList>
    </citation>
    <scope>NUCLEOTIDE SEQUENCE</scope>
    <source>
        <strain evidence="4">AVDCRST_MAG33</strain>
    </source>
</reference>
<gene>
    <name evidence="4" type="ORF">AVDCRST_MAG33-1216</name>
</gene>
<dbReference type="InterPro" id="IPR027372">
    <property type="entry name" value="Phytase-like_dom"/>
</dbReference>
<feature type="signal peptide" evidence="2">
    <location>
        <begin position="1"/>
        <end position="28"/>
    </location>
</feature>
<accession>A0A6J4US66</accession>
<evidence type="ECO:0000259" key="3">
    <source>
        <dbReference type="Pfam" id="PF13449"/>
    </source>
</evidence>
<sequence>MTRTRLLASTLVATTLIGGSLLPSTLGAQDGTGIGSVGSLRLIGEQQLANDLLVDETLVGGLSGLDYDADADSWIVLSDDRSDEAPARFYGATFAYDDTAFTGVELTGATTLLQEDGEPFPNADAGGNIPDPESIRIDPQTGNYFWTSEGSQELGIDPGVYVTEPDGTFVASQPVDEIFAADPNGETGIRNNGAFEGLTFAPGGESYFVSAESPLFQDGENATGEAGSVNRITQYDRDGNVLAQYAYEADAVPNVGEGALFFVNGITEILAVSETTMLVLERGTVQAADETYSNNVRLYEIDLTGATDVSAIDALVGAEYTPVSKRLVEEFDGSDFTVDNLETLAFGPVLESGNPSLVIGSDNNFSDTQITQFLVFEVLPGDARATPAAGTPGAGTPAAGTPAVGTPAGGTPVVEVGTGQDQDVDNATPASTPEA</sequence>
<feature type="compositionally biased region" description="Low complexity" evidence="1">
    <location>
        <begin position="386"/>
        <end position="419"/>
    </location>
</feature>
<feature type="domain" description="Phytase-like" evidence="3">
    <location>
        <begin position="58"/>
        <end position="365"/>
    </location>
</feature>
<feature type="region of interest" description="Disordered" evidence="1">
    <location>
        <begin position="386"/>
        <end position="435"/>
    </location>
</feature>
<keyword evidence="2" id="KW-0732">Signal</keyword>
<proteinExistence type="predicted"/>
<dbReference type="SUPFAM" id="SSF63829">
    <property type="entry name" value="Calcium-dependent phosphotriesterase"/>
    <property type="match status" value="1"/>
</dbReference>